<evidence type="ECO:0000256" key="2">
    <source>
        <dbReference type="ARBA" id="ARBA00009347"/>
    </source>
</evidence>
<feature type="domain" description="Acyl-CoA dehydrogenase/oxidase N-terminal" evidence="9">
    <location>
        <begin position="4"/>
        <end position="115"/>
    </location>
</feature>
<keyword evidence="3 6" id="KW-0285">Flavoprotein</keyword>
<evidence type="ECO:0000259" key="9">
    <source>
        <dbReference type="Pfam" id="PF02771"/>
    </source>
</evidence>
<keyword evidence="11" id="KW-1185">Reference proteome</keyword>
<organism evidence="10 11">
    <name type="scientific">Euzebya pacifica</name>
    <dbReference type="NCBI Taxonomy" id="1608957"/>
    <lineage>
        <taxon>Bacteria</taxon>
        <taxon>Bacillati</taxon>
        <taxon>Actinomycetota</taxon>
        <taxon>Nitriliruptoria</taxon>
        <taxon>Euzebyales</taxon>
    </lineage>
</organism>
<dbReference type="Pfam" id="PF00441">
    <property type="entry name" value="Acyl-CoA_dh_1"/>
    <property type="match status" value="1"/>
</dbReference>
<comment type="cofactor">
    <cofactor evidence="1 6">
        <name>FAD</name>
        <dbReference type="ChEBI" id="CHEBI:57692"/>
    </cofactor>
</comment>
<name>A0A346XWQ6_9ACTN</name>
<dbReference type="KEGG" id="euz:DVS28_a1968"/>
<dbReference type="Pfam" id="PF02770">
    <property type="entry name" value="Acyl-CoA_dh_M"/>
    <property type="match status" value="1"/>
</dbReference>
<keyword evidence="4 6" id="KW-0274">FAD</keyword>
<accession>A0A346XWQ6</accession>
<dbReference type="RefSeq" id="WP_114591265.1">
    <property type="nucleotide sequence ID" value="NZ_CP031165.1"/>
</dbReference>
<dbReference type="OrthoDB" id="4759677at2"/>
<evidence type="ECO:0000313" key="10">
    <source>
        <dbReference type="EMBL" id="AXV06653.1"/>
    </source>
</evidence>
<dbReference type="GO" id="GO:0016627">
    <property type="term" value="F:oxidoreductase activity, acting on the CH-CH group of donors"/>
    <property type="evidence" value="ECO:0007669"/>
    <property type="project" value="InterPro"/>
</dbReference>
<evidence type="ECO:0000256" key="3">
    <source>
        <dbReference type="ARBA" id="ARBA00022630"/>
    </source>
</evidence>
<feature type="domain" description="Acyl-CoA dehydrogenase/oxidase C-terminal" evidence="7">
    <location>
        <begin position="222"/>
        <end position="370"/>
    </location>
</feature>
<evidence type="ECO:0000256" key="5">
    <source>
        <dbReference type="ARBA" id="ARBA00023002"/>
    </source>
</evidence>
<protein>
    <submittedName>
        <fullName evidence="10">Butyryl-CoA dehydrogenase</fullName>
    </submittedName>
</protein>
<dbReference type="Pfam" id="PF02771">
    <property type="entry name" value="Acyl-CoA_dh_N"/>
    <property type="match status" value="1"/>
</dbReference>
<dbReference type="InterPro" id="IPR037069">
    <property type="entry name" value="AcylCoA_DH/ox_N_sf"/>
</dbReference>
<feature type="domain" description="Acyl-CoA oxidase/dehydrogenase middle" evidence="8">
    <location>
        <begin position="119"/>
        <end position="196"/>
    </location>
</feature>
<dbReference type="GO" id="GO:0050660">
    <property type="term" value="F:flavin adenine dinucleotide binding"/>
    <property type="evidence" value="ECO:0007669"/>
    <property type="project" value="InterPro"/>
</dbReference>
<dbReference type="InterPro" id="IPR036250">
    <property type="entry name" value="AcylCo_DH-like_C"/>
</dbReference>
<dbReference type="Proteomes" id="UP000264006">
    <property type="component" value="Chromosome"/>
</dbReference>
<evidence type="ECO:0000259" key="8">
    <source>
        <dbReference type="Pfam" id="PF02770"/>
    </source>
</evidence>
<sequence length="377" mass="40614">MSSSTHARLRQEAIAFFEAEVSASVRSELAELGAEFVPRFHRKMGEAGWIGLQWPEAYGGRAQGHVAGAILQEEAALAGAPVLASNINAIIGSTLIVHAAEELKRRVLPRLISGETVLCLGYSEPEAGSDLASLRSRAERSGDGWVINGAKTWTSLAHVADHMFCLARTNPDAPRHRGLTMFLVPMADVAVEPIWTLGDFRTNATFLDGIEVDDRDRVGPVDHGWDVVMTALDFERAGTARVGEAKRLLSQCFLAARSRGGFSAVERDRTAELWSQVLVVESLAYEVARRQEAGEPVTKMSSIAKVAGTELVQRVALAVMEMLGSDALLSRGAPGAVADGEVEVAYRNAVRYTVTAGTNEIQRNIIAQRGLGLPRSS</sequence>
<dbReference type="Gene3D" id="2.40.110.10">
    <property type="entry name" value="Butyryl-CoA Dehydrogenase, subunit A, domain 2"/>
    <property type="match status" value="1"/>
</dbReference>
<dbReference type="InterPro" id="IPR006091">
    <property type="entry name" value="Acyl-CoA_Oxase/DH_mid-dom"/>
</dbReference>
<evidence type="ECO:0000256" key="4">
    <source>
        <dbReference type="ARBA" id="ARBA00022827"/>
    </source>
</evidence>
<evidence type="ECO:0000256" key="6">
    <source>
        <dbReference type="RuleBase" id="RU362125"/>
    </source>
</evidence>
<dbReference type="PANTHER" id="PTHR43292:SF3">
    <property type="entry name" value="ACYL-COA DEHYDROGENASE FADE29"/>
    <property type="match status" value="1"/>
</dbReference>
<dbReference type="SUPFAM" id="SSF56645">
    <property type="entry name" value="Acyl-CoA dehydrogenase NM domain-like"/>
    <property type="match status" value="1"/>
</dbReference>
<keyword evidence="5 6" id="KW-0560">Oxidoreductase</keyword>
<dbReference type="InterPro" id="IPR013786">
    <property type="entry name" value="AcylCoA_DH/ox_N"/>
</dbReference>
<dbReference type="Gene3D" id="1.20.140.10">
    <property type="entry name" value="Butyryl-CoA Dehydrogenase, subunit A, domain 3"/>
    <property type="match status" value="1"/>
</dbReference>
<evidence type="ECO:0000256" key="1">
    <source>
        <dbReference type="ARBA" id="ARBA00001974"/>
    </source>
</evidence>
<evidence type="ECO:0000259" key="7">
    <source>
        <dbReference type="Pfam" id="PF00441"/>
    </source>
</evidence>
<dbReference type="InterPro" id="IPR009100">
    <property type="entry name" value="AcylCoA_DH/oxidase_NM_dom_sf"/>
</dbReference>
<dbReference type="GO" id="GO:0005886">
    <property type="term" value="C:plasma membrane"/>
    <property type="evidence" value="ECO:0007669"/>
    <property type="project" value="TreeGrafter"/>
</dbReference>
<comment type="similarity">
    <text evidence="2 6">Belongs to the acyl-CoA dehydrogenase family.</text>
</comment>
<gene>
    <name evidence="10" type="ORF">DVS28_a1968</name>
</gene>
<dbReference type="SUPFAM" id="SSF47203">
    <property type="entry name" value="Acyl-CoA dehydrogenase C-terminal domain-like"/>
    <property type="match status" value="1"/>
</dbReference>
<proteinExistence type="inferred from homology"/>
<reference evidence="10 11" key="1">
    <citation type="submission" date="2018-09" db="EMBL/GenBank/DDBJ databases">
        <title>Complete genome sequence of Euzebya sp. DY32-46 isolated from seawater of Pacific Ocean.</title>
        <authorList>
            <person name="Xu L."/>
            <person name="Wu Y.-H."/>
            <person name="Xu X.-W."/>
        </authorList>
    </citation>
    <scope>NUCLEOTIDE SEQUENCE [LARGE SCALE GENOMIC DNA]</scope>
    <source>
        <strain evidence="10 11">DY32-46</strain>
    </source>
</reference>
<dbReference type="InterPro" id="IPR052161">
    <property type="entry name" value="Mycobact_Acyl-CoA_DH"/>
</dbReference>
<dbReference type="AlphaFoldDB" id="A0A346XWQ6"/>
<dbReference type="InterPro" id="IPR009075">
    <property type="entry name" value="AcylCo_DH/oxidase_C"/>
</dbReference>
<dbReference type="PANTHER" id="PTHR43292">
    <property type="entry name" value="ACYL-COA DEHYDROGENASE"/>
    <property type="match status" value="1"/>
</dbReference>
<evidence type="ECO:0000313" key="11">
    <source>
        <dbReference type="Proteomes" id="UP000264006"/>
    </source>
</evidence>
<dbReference type="EMBL" id="CP031165">
    <property type="protein sequence ID" value="AXV06653.1"/>
    <property type="molecule type" value="Genomic_DNA"/>
</dbReference>
<dbReference type="InterPro" id="IPR046373">
    <property type="entry name" value="Acyl-CoA_Oxase/DH_mid-dom_sf"/>
</dbReference>
<dbReference type="Gene3D" id="1.10.540.10">
    <property type="entry name" value="Acyl-CoA dehydrogenase/oxidase, N-terminal domain"/>
    <property type="match status" value="1"/>
</dbReference>